<protein>
    <submittedName>
        <fullName evidence="1">Uncharacterized protein</fullName>
    </submittedName>
</protein>
<proteinExistence type="predicted"/>
<reference evidence="2" key="1">
    <citation type="journal article" date="2019" name="Int. J. Syst. Evol. Microbiol.">
        <title>The Global Catalogue of Microorganisms (GCM) 10K type strain sequencing project: providing services to taxonomists for standard genome sequencing and annotation.</title>
        <authorList>
            <consortium name="The Broad Institute Genomics Platform"/>
            <consortium name="The Broad Institute Genome Sequencing Center for Infectious Disease"/>
            <person name="Wu L."/>
            <person name="Ma J."/>
        </authorList>
    </citation>
    <scope>NUCLEOTIDE SEQUENCE [LARGE SCALE GENOMIC DNA]</scope>
    <source>
        <strain evidence="2">JCM 10671</strain>
    </source>
</reference>
<gene>
    <name evidence="1" type="ORF">GCM10009547_35710</name>
</gene>
<comment type="caution">
    <text evidence="1">The sequence shown here is derived from an EMBL/GenBank/DDBJ whole genome shotgun (WGS) entry which is preliminary data.</text>
</comment>
<dbReference type="SUPFAM" id="SSF159245">
    <property type="entry name" value="AttH-like"/>
    <property type="match status" value="1"/>
</dbReference>
<accession>A0ABP3S8C1</accession>
<dbReference type="RefSeq" id="WP_344607244.1">
    <property type="nucleotide sequence ID" value="NZ_BAAAHE010000034.1"/>
</dbReference>
<organism evidence="1 2">
    <name type="scientific">Sporichthya brevicatena</name>
    <dbReference type="NCBI Taxonomy" id="171442"/>
    <lineage>
        <taxon>Bacteria</taxon>
        <taxon>Bacillati</taxon>
        <taxon>Actinomycetota</taxon>
        <taxon>Actinomycetes</taxon>
        <taxon>Sporichthyales</taxon>
        <taxon>Sporichthyaceae</taxon>
        <taxon>Sporichthya</taxon>
    </lineage>
</organism>
<sequence>MVTASVILEDDYSHPRARDPLWRESAWFTISVPERKLHGFICVDLRPRLRTASTGVVLYEPVGEEVYDCVHYDWVERPAVDVEAALFEFSKPDNLAVRCVEPGNRYRITYDRNDVELDVEFNGLAPVVTSPFEPGSDGWGSGQDEQPGRMTGVLWIRGEKHSISCVSSRGRMWGVRDYRRRSWAEFPRHDRPWFNDGAGRAMSMYTVPTREPERDFVHYASDRLLSGWFHDGVRTAALVRGDRKVLERRRDGVATVVAIEGEDELGRRFAAEGRRVALLKWSGLPGLIAFPALYEWQLDSGDQVWGGTCEVFPADFFRQFVRRSRGRY</sequence>
<keyword evidence="2" id="KW-1185">Reference proteome</keyword>
<dbReference type="Proteomes" id="UP001500957">
    <property type="component" value="Unassembled WGS sequence"/>
</dbReference>
<name>A0ABP3S8C1_9ACTN</name>
<dbReference type="EMBL" id="BAAAHE010000034">
    <property type="protein sequence ID" value="GAA0628898.1"/>
    <property type="molecule type" value="Genomic_DNA"/>
</dbReference>
<evidence type="ECO:0000313" key="2">
    <source>
        <dbReference type="Proteomes" id="UP001500957"/>
    </source>
</evidence>
<evidence type="ECO:0000313" key="1">
    <source>
        <dbReference type="EMBL" id="GAA0628898.1"/>
    </source>
</evidence>